<evidence type="ECO:0000313" key="2">
    <source>
        <dbReference type="Proteomes" id="UP000595437"/>
    </source>
</evidence>
<evidence type="ECO:0000313" key="1">
    <source>
        <dbReference type="EMBL" id="QQP36179.1"/>
    </source>
</evidence>
<feature type="non-terminal residue" evidence="1">
    <location>
        <position position="127"/>
    </location>
</feature>
<proteinExistence type="predicted"/>
<keyword evidence="2" id="KW-1185">Reference proteome</keyword>
<name>A0A7T8GQV9_CALRO</name>
<protein>
    <submittedName>
        <fullName evidence="1">Uncharacterized protein</fullName>
    </submittedName>
</protein>
<dbReference type="Proteomes" id="UP000595437">
    <property type="component" value="Chromosome 15"/>
</dbReference>
<organism evidence="1 2">
    <name type="scientific">Caligus rogercresseyi</name>
    <name type="common">Sea louse</name>
    <dbReference type="NCBI Taxonomy" id="217165"/>
    <lineage>
        <taxon>Eukaryota</taxon>
        <taxon>Metazoa</taxon>
        <taxon>Ecdysozoa</taxon>
        <taxon>Arthropoda</taxon>
        <taxon>Crustacea</taxon>
        <taxon>Multicrustacea</taxon>
        <taxon>Hexanauplia</taxon>
        <taxon>Copepoda</taxon>
        <taxon>Siphonostomatoida</taxon>
        <taxon>Caligidae</taxon>
        <taxon>Caligus</taxon>
    </lineage>
</organism>
<gene>
    <name evidence="1" type="ORF">FKW44_021193</name>
</gene>
<feature type="non-terminal residue" evidence="1">
    <location>
        <position position="1"/>
    </location>
</feature>
<sequence length="127" mass="13457">LMANLVPRSNGNVTVATNNQVHPTLRGPERTNYDSHLHTQGTQKLVPSTLVPVQAANYQSGESLPSPAKHFVVQGSTQGSNAAVAAALQLQPPPQSLIGSQSPPPHHPQQYLPVTMVESNGRQMLAA</sequence>
<reference evidence="2" key="1">
    <citation type="submission" date="2021-01" db="EMBL/GenBank/DDBJ databases">
        <title>Caligus Genome Assembly.</title>
        <authorList>
            <person name="Gallardo-Escarate C."/>
        </authorList>
    </citation>
    <scope>NUCLEOTIDE SEQUENCE [LARGE SCALE GENOMIC DNA]</scope>
</reference>
<dbReference type="EMBL" id="CP045904">
    <property type="protein sequence ID" value="QQP36179.1"/>
    <property type="molecule type" value="Genomic_DNA"/>
</dbReference>
<accession>A0A7T8GQV9</accession>
<dbReference type="AlphaFoldDB" id="A0A7T8GQV9"/>